<reference evidence="1 2" key="1">
    <citation type="submission" date="2016-11" db="EMBL/GenBank/DDBJ databases">
        <authorList>
            <person name="Jaros S."/>
            <person name="Januszkiewicz K."/>
            <person name="Wedrychowicz H."/>
        </authorList>
    </citation>
    <scope>NUCLEOTIDE SEQUENCE [LARGE SCALE GENOMIC DNA]</scope>
    <source>
        <strain evidence="1 2">DSM 26897</strain>
    </source>
</reference>
<protein>
    <submittedName>
        <fullName evidence="1">Uncharacterized protein</fullName>
    </submittedName>
</protein>
<sequence>MTRVRQNKPKTQLDKVNNAFIAISSDVTAEDKKAAQLELTVSRYTVNSYLKGEAKDIELAMNLLKFFKKRIAARDKELTKAMA</sequence>
<dbReference type="RefSeq" id="WP_073045933.1">
    <property type="nucleotide sequence ID" value="NZ_FQUO01000015.1"/>
</dbReference>
<keyword evidence="2" id="KW-1185">Reference proteome</keyword>
<name>A0A1M5G0W1_9BACT</name>
<dbReference type="EMBL" id="FQUO01000015">
    <property type="protein sequence ID" value="SHF97072.1"/>
    <property type="molecule type" value="Genomic_DNA"/>
</dbReference>
<evidence type="ECO:0000313" key="1">
    <source>
        <dbReference type="EMBL" id="SHF97072.1"/>
    </source>
</evidence>
<evidence type="ECO:0000313" key="2">
    <source>
        <dbReference type="Proteomes" id="UP000184368"/>
    </source>
</evidence>
<gene>
    <name evidence="1" type="ORF">SAMN05444008_11543</name>
</gene>
<accession>A0A1M5G0W1</accession>
<proteinExistence type="predicted"/>
<dbReference type="AlphaFoldDB" id="A0A1M5G0W1"/>
<dbReference type="STRING" id="1302690.BUE76_10530"/>
<dbReference type="Proteomes" id="UP000184368">
    <property type="component" value="Unassembled WGS sequence"/>
</dbReference>
<organism evidence="1 2">
    <name type="scientific">Cnuella takakiae</name>
    <dbReference type="NCBI Taxonomy" id="1302690"/>
    <lineage>
        <taxon>Bacteria</taxon>
        <taxon>Pseudomonadati</taxon>
        <taxon>Bacteroidota</taxon>
        <taxon>Chitinophagia</taxon>
        <taxon>Chitinophagales</taxon>
        <taxon>Chitinophagaceae</taxon>
        <taxon>Cnuella</taxon>
    </lineage>
</organism>